<keyword evidence="2" id="KW-0012">Acyltransferase</keyword>
<dbReference type="PANTHER" id="PTHR43877:SF5">
    <property type="entry name" value="BLL8307 PROTEIN"/>
    <property type="match status" value="1"/>
</dbReference>
<sequence>MKIRSGGSDDIPLILGMLDGAVEWLAAGGRTGQWGSEPWSGRPRAVARVGEIVAEGTPWVAEIDGEPAGTMTLTPGPGPYIAPAGEPEVYVHLLVTDRRFAGRGVGAALLEHAVAEARRQDISLLRVDCYAGDDGRLLAYYLAQGFGLVERFTANGDWPGALLARRI</sequence>
<dbReference type="PATRIC" id="fig|408015.6.peg.3262"/>
<dbReference type="KEGG" id="sxi:SXIM_32230"/>
<keyword evidence="1" id="KW-0808">Transferase</keyword>
<evidence type="ECO:0000256" key="2">
    <source>
        <dbReference type="ARBA" id="ARBA00023315"/>
    </source>
</evidence>
<accession>A0A0F7FXB8</accession>
<gene>
    <name evidence="4" type="ORF">SXIM_32230</name>
</gene>
<reference evidence="4" key="1">
    <citation type="submission" date="2019-08" db="EMBL/GenBank/DDBJ databases">
        <title>Complete genome sequence of a mangrove-derived Streptomyces xiamenensis.</title>
        <authorList>
            <person name="Xu J."/>
        </authorList>
    </citation>
    <scope>NUCLEOTIDE SEQUENCE</scope>
    <source>
        <strain evidence="4">318</strain>
    </source>
</reference>
<dbReference type="Pfam" id="PF00583">
    <property type="entry name" value="Acetyltransf_1"/>
    <property type="match status" value="1"/>
</dbReference>
<dbReference type="Proteomes" id="UP000034034">
    <property type="component" value="Chromosome"/>
</dbReference>
<dbReference type="EMBL" id="CP009922">
    <property type="protein sequence ID" value="AKG44607.1"/>
    <property type="molecule type" value="Genomic_DNA"/>
</dbReference>
<dbReference type="RefSeq" id="WP_046724461.1">
    <property type="nucleotide sequence ID" value="NZ_CP009922.3"/>
</dbReference>
<evidence type="ECO:0000313" key="5">
    <source>
        <dbReference type="Proteomes" id="UP000034034"/>
    </source>
</evidence>
<dbReference type="SUPFAM" id="SSF55729">
    <property type="entry name" value="Acyl-CoA N-acyltransferases (Nat)"/>
    <property type="match status" value="1"/>
</dbReference>
<dbReference type="STRING" id="408015.SXIM_32230"/>
<dbReference type="InterPro" id="IPR000182">
    <property type="entry name" value="GNAT_dom"/>
</dbReference>
<evidence type="ECO:0000259" key="3">
    <source>
        <dbReference type="PROSITE" id="PS51186"/>
    </source>
</evidence>
<evidence type="ECO:0000313" key="4">
    <source>
        <dbReference type="EMBL" id="AKG44607.1"/>
    </source>
</evidence>
<dbReference type="InterPro" id="IPR050832">
    <property type="entry name" value="Bact_Acetyltransf"/>
</dbReference>
<dbReference type="AlphaFoldDB" id="A0A0F7FXB8"/>
<dbReference type="GO" id="GO:0016747">
    <property type="term" value="F:acyltransferase activity, transferring groups other than amino-acyl groups"/>
    <property type="evidence" value="ECO:0007669"/>
    <property type="project" value="InterPro"/>
</dbReference>
<dbReference type="Gene3D" id="3.40.630.30">
    <property type="match status" value="1"/>
</dbReference>
<evidence type="ECO:0000256" key="1">
    <source>
        <dbReference type="ARBA" id="ARBA00022679"/>
    </source>
</evidence>
<dbReference type="PROSITE" id="PS51186">
    <property type="entry name" value="GNAT"/>
    <property type="match status" value="1"/>
</dbReference>
<dbReference type="InterPro" id="IPR016181">
    <property type="entry name" value="Acyl_CoA_acyltransferase"/>
</dbReference>
<name>A0A0F7FXB8_9ACTN</name>
<dbReference type="PANTHER" id="PTHR43877">
    <property type="entry name" value="AMINOALKYLPHOSPHONATE N-ACETYLTRANSFERASE-RELATED-RELATED"/>
    <property type="match status" value="1"/>
</dbReference>
<feature type="domain" description="N-acetyltransferase" evidence="3">
    <location>
        <begin position="1"/>
        <end position="167"/>
    </location>
</feature>
<dbReference type="CDD" id="cd04301">
    <property type="entry name" value="NAT_SF"/>
    <property type="match status" value="1"/>
</dbReference>
<protein>
    <submittedName>
        <fullName evidence="4">GCN5 family N-acetyltransferase</fullName>
    </submittedName>
</protein>
<dbReference type="HOGENOM" id="CLU_013985_13_1_11"/>
<organism evidence="4 5">
    <name type="scientific">Streptomyces xiamenensis</name>
    <dbReference type="NCBI Taxonomy" id="408015"/>
    <lineage>
        <taxon>Bacteria</taxon>
        <taxon>Bacillati</taxon>
        <taxon>Actinomycetota</taxon>
        <taxon>Actinomycetes</taxon>
        <taxon>Kitasatosporales</taxon>
        <taxon>Streptomycetaceae</taxon>
        <taxon>Streptomyces</taxon>
    </lineage>
</organism>
<proteinExistence type="predicted"/>
<keyword evidence="5" id="KW-1185">Reference proteome</keyword>